<keyword evidence="2 7" id="KW-0812">Transmembrane</keyword>
<evidence type="ECO:0000256" key="6">
    <source>
        <dbReference type="ARBA" id="ARBA00023136"/>
    </source>
</evidence>
<evidence type="ECO:0000256" key="4">
    <source>
        <dbReference type="ARBA" id="ARBA00022989"/>
    </source>
</evidence>
<reference evidence="10" key="1">
    <citation type="submission" date="2019-08" db="EMBL/GenBank/DDBJ databases">
        <authorList>
            <person name="Kucharzyk K."/>
            <person name="Murdoch R.W."/>
            <person name="Higgins S."/>
            <person name="Loffler F."/>
        </authorList>
    </citation>
    <scope>NUCLEOTIDE SEQUENCE</scope>
</reference>
<accession>A0A644X471</accession>
<dbReference type="AlphaFoldDB" id="A0A644X471"/>
<dbReference type="InterPro" id="IPR046342">
    <property type="entry name" value="CBS_dom_sf"/>
</dbReference>
<evidence type="ECO:0000256" key="7">
    <source>
        <dbReference type="SAM" id="Phobius"/>
    </source>
</evidence>
<evidence type="ECO:0000256" key="5">
    <source>
        <dbReference type="ARBA" id="ARBA00023122"/>
    </source>
</evidence>
<keyword evidence="5" id="KW-0129">CBS domain</keyword>
<comment type="subcellular location">
    <subcellularLocation>
        <location evidence="1">Membrane</location>
        <topology evidence="1">Multi-pass membrane protein</topology>
    </subcellularLocation>
</comment>
<dbReference type="Pfam" id="PF01595">
    <property type="entry name" value="CNNM"/>
    <property type="match status" value="1"/>
</dbReference>
<feature type="transmembrane region" description="Helical" evidence="7">
    <location>
        <begin position="88"/>
        <end position="112"/>
    </location>
</feature>
<dbReference type="PANTHER" id="PTHR22777">
    <property type="entry name" value="HEMOLYSIN-RELATED"/>
    <property type="match status" value="1"/>
</dbReference>
<organism evidence="10">
    <name type="scientific">bioreactor metagenome</name>
    <dbReference type="NCBI Taxonomy" id="1076179"/>
    <lineage>
        <taxon>unclassified sequences</taxon>
        <taxon>metagenomes</taxon>
        <taxon>ecological metagenomes</taxon>
    </lineage>
</organism>
<evidence type="ECO:0000256" key="3">
    <source>
        <dbReference type="ARBA" id="ARBA00022737"/>
    </source>
</evidence>
<gene>
    <name evidence="10" type="ORF">SDC9_57293</name>
</gene>
<keyword evidence="4 7" id="KW-1133">Transmembrane helix</keyword>
<dbReference type="EMBL" id="VSSQ01001764">
    <property type="protein sequence ID" value="MPM10955.1"/>
    <property type="molecule type" value="Genomic_DNA"/>
</dbReference>
<feature type="domain" description="CBS" evidence="8">
    <location>
        <begin position="275"/>
        <end position="326"/>
    </location>
</feature>
<dbReference type="Gene3D" id="3.10.580.10">
    <property type="entry name" value="CBS-domain"/>
    <property type="match status" value="1"/>
</dbReference>
<comment type="caution">
    <text evidence="10">The sequence shown here is derived from an EMBL/GenBank/DDBJ whole genome shotgun (WGS) entry which is preliminary data.</text>
</comment>
<feature type="transmembrane region" description="Helical" evidence="7">
    <location>
        <begin position="124"/>
        <end position="143"/>
    </location>
</feature>
<keyword evidence="3" id="KW-0677">Repeat</keyword>
<dbReference type="Pfam" id="PF00571">
    <property type="entry name" value="CBS"/>
    <property type="match status" value="2"/>
</dbReference>
<dbReference type="PROSITE" id="PS51846">
    <property type="entry name" value="CNNM"/>
    <property type="match status" value="1"/>
</dbReference>
<protein>
    <recommendedName>
        <fullName evidence="11">Magnesium and cobalt efflux protein CorC</fullName>
    </recommendedName>
</protein>
<sequence>MDDGSPIGFIVLIILLILISGYFSSAETAMATVNRIRIMSLSENGNKRAKRVLYILDHFDQALTTILIGNNITHIACASAATLFVSKLWGVSAVTAATFVTTLVVFLFAEMLPKRIAKAISEPYALLVSGSLIFFMKILSPVARVFSALGRFVGKPFRKQEEPPTVSEDELYDIIETVATEGVIDEEKTELVQSALEFSDTSAFDILTPWDRVVKVTTDMTQAQVLDSIKNNVHSRLPVVNDKNKPVGMLQIRKYLKAYLKGAVRLEDVMDDCRFVSASTAIDDLLPLMSAQRTQIAIVTGDEEEILGIVSVEDILEELVGEIYDEDDTFDAGGTAS</sequence>
<dbReference type="CDD" id="cd04590">
    <property type="entry name" value="CBS_pair_CorC_HlyC_assoc"/>
    <property type="match status" value="1"/>
</dbReference>
<name>A0A644X471_9ZZZZ</name>
<keyword evidence="6 7" id="KW-0472">Membrane</keyword>
<feature type="domain" description="CNNM transmembrane" evidence="9">
    <location>
        <begin position="2"/>
        <end position="188"/>
    </location>
</feature>
<dbReference type="PROSITE" id="PS51371">
    <property type="entry name" value="CBS"/>
    <property type="match status" value="2"/>
</dbReference>
<proteinExistence type="predicted"/>
<dbReference type="InterPro" id="IPR002550">
    <property type="entry name" value="CNNM"/>
</dbReference>
<evidence type="ECO:0000256" key="1">
    <source>
        <dbReference type="ARBA" id="ARBA00004141"/>
    </source>
</evidence>
<dbReference type="GO" id="GO:0005886">
    <property type="term" value="C:plasma membrane"/>
    <property type="evidence" value="ECO:0007669"/>
    <property type="project" value="TreeGrafter"/>
</dbReference>
<dbReference type="SMART" id="SM00116">
    <property type="entry name" value="CBS"/>
    <property type="match status" value="2"/>
</dbReference>
<dbReference type="InterPro" id="IPR000644">
    <property type="entry name" value="CBS_dom"/>
</dbReference>
<evidence type="ECO:0008006" key="11">
    <source>
        <dbReference type="Google" id="ProtNLM"/>
    </source>
</evidence>
<evidence type="ECO:0000259" key="9">
    <source>
        <dbReference type="PROSITE" id="PS51846"/>
    </source>
</evidence>
<evidence type="ECO:0000313" key="10">
    <source>
        <dbReference type="EMBL" id="MPM10955.1"/>
    </source>
</evidence>
<evidence type="ECO:0000256" key="2">
    <source>
        <dbReference type="ARBA" id="ARBA00022692"/>
    </source>
</evidence>
<feature type="domain" description="CBS" evidence="8">
    <location>
        <begin position="207"/>
        <end position="269"/>
    </location>
</feature>
<feature type="transmembrane region" description="Helical" evidence="7">
    <location>
        <begin position="7"/>
        <end position="25"/>
    </location>
</feature>
<dbReference type="SUPFAM" id="SSF54631">
    <property type="entry name" value="CBS-domain pair"/>
    <property type="match status" value="1"/>
</dbReference>
<dbReference type="InterPro" id="IPR044751">
    <property type="entry name" value="Ion_transp-like_CBS"/>
</dbReference>
<dbReference type="PANTHER" id="PTHR22777:SF17">
    <property type="entry name" value="UPF0053 PROTEIN SLL0260"/>
    <property type="match status" value="1"/>
</dbReference>
<evidence type="ECO:0000259" key="8">
    <source>
        <dbReference type="PROSITE" id="PS51371"/>
    </source>
</evidence>